<dbReference type="Pfam" id="PF17168">
    <property type="entry name" value="DUF5127"/>
    <property type="match status" value="1"/>
</dbReference>
<proteinExistence type="predicted"/>
<dbReference type="Proteomes" id="UP000324611">
    <property type="component" value="Unassembled WGS sequence"/>
</dbReference>
<dbReference type="AlphaFoldDB" id="A0A5B2VRX5"/>
<feature type="domain" description="Glutaminase A N-terminal" evidence="3">
    <location>
        <begin position="236"/>
        <end position="456"/>
    </location>
</feature>
<dbReference type="Gene3D" id="2.60.120.260">
    <property type="entry name" value="Galactose-binding domain-like"/>
    <property type="match status" value="1"/>
</dbReference>
<dbReference type="Gene3D" id="1.50.10.10">
    <property type="match status" value="1"/>
</dbReference>
<dbReference type="GO" id="GO:0005975">
    <property type="term" value="P:carbohydrate metabolic process"/>
    <property type="evidence" value="ECO:0007669"/>
    <property type="project" value="InterPro"/>
</dbReference>
<evidence type="ECO:0000313" key="5">
    <source>
        <dbReference type="Proteomes" id="UP000324611"/>
    </source>
</evidence>
<dbReference type="PANTHER" id="PTHR31987">
    <property type="entry name" value="GLUTAMINASE A-RELATED"/>
    <property type="match status" value="1"/>
</dbReference>
<evidence type="ECO:0000259" key="3">
    <source>
        <dbReference type="Pfam" id="PF17168"/>
    </source>
</evidence>
<dbReference type="InterPro" id="IPR052743">
    <property type="entry name" value="Glutaminase_GtaA"/>
</dbReference>
<dbReference type="InterPro" id="IPR032514">
    <property type="entry name" value="GtaA_central"/>
</dbReference>
<name>A0A5B2VRX5_9BACT</name>
<dbReference type="InterPro" id="IPR012341">
    <property type="entry name" value="6hp_glycosidase-like_sf"/>
</dbReference>
<keyword evidence="5" id="KW-1185">Reference proteome</keyword>
<dbReference type="InterPro" id="IPR033433">
    <property type="entry name" value="GtaA_N"/>
</dbReference>
<dbReference type="InterPro" id="IPR008928">
    <property type="entry name" value="6-hairpin_glycosidase_sf"/>
</dbReference>
<evidence type="ECO:0000259" key="1">
    <source>
        <dbReference type="Pfam" id="PF16334"/>
    </source>
</evidence>
<organism evidence="4 5">
    <name type="scientific">Chitinophaga agrisoli</name>
    <dbReference type="NCBI Taxonomy" id="2607653"/>
    <lineage>
        <taxon>Bacteria</taxon>
        <taxon>Pseudomonadati</taxon>
        <taxon>Bacteroidota</taxon>
        <taxon>Chitinophagia</taxon>
        <taxon>Chitinophagales</taxon>
        <taxon>Chitinophagaceae</taxon>
        <taxon>Chitinophaga</taxon>
    </lineage>
</organism>
<accession>A0A5B2VRX5</accession>
<dbReference type="PANTHER" id="PTHR31987:SF1">
    <property type="entry name" value="GLUTAMINASE A"/>
    <property type="match status" value="1"/>
</dbReference>
<evidence type="ECO:0000313" key="4">
    <source>
        <dbReference type="EMBL" id="KAA2240899.1"/>
    </source>
</evidence>
<reference evidence="4 5" key="1">
    <citation type="submission" date="2019-09" db="EMBL/GenBank/DDBJ databases">
        <title>Chitinophaga ginsengihumi sp. nov., isolated from soil of ginseng rhizosphere.</title>
        <authorList>
            <person name="Lee J."/>
        </authorList>
    </citation>
    <scope>NUCLEOTIDE SEQUENCE [LARGE SCALE GENOMIC DNA]</scope>
    <source>
        <strain evidence="4 5">BN140078</strain>
    </source>
</reference>
<sequence length="805" mass="89063">MALGNVAHSQDKLPAYPLITHHTYFSIWSNTDALNASGTRHWTGRSQSLLGLVKVDDGYYRFMGKPAPLYKPLLAAGDEQPYTCQYQMETAPPAGWEQASFDDSNWKTGAAPFGDDRAKAGTPWTGKDLWIRRKFKLASVPQGRLVLKVYHDDGVQVFLNGQRIAREGGANGDYQMITLSDDAKNKLVAGENVLAMHCRNTGGGSWLDAGLMEEAERPTDAAVKTAEQTGVTVTATQTIYTFNCGPVNLRVSFTSPLILNDLALLSSPVSYITYQASSADAQPHNVIVYQGASTDIAVNQPTQEVHASAYSNSGLKILKAGTTEQPVLQKKGDNIRIDWGYMYVAAPGAVQQYITQEDAAIPSFLNKPAGDTGSTGKQLMLNTILTLGKVGRDTVSRYLMVGYDDQYAIQYFHTNLRPWWRNTPGATMEGMLAKASRNYASVLRTCGKTDAQIYNDALKSGGEQYARLCVMAYRQSIAAHHLVKSPQGDLLWLSKENFSNGSINTVDVTYPSAPMYLVYNPELLKGMLNGIFYYSESGKWQKPFAAHDLGTYPLANGQTYGEDMPVEECGNMIILAAAIVKAEKSPAYARKHWQVLTTWTNYLAEAGFDPGNQLCTDDFAGHLAHNANLSVKAIVAIGAYAQMAEMLGQKDAASKYKKMAAEMAQNWIEKDDAGDHYALVFDNKDTWSQKYNMVWDKVLHLGLFPAKVYDTEMKFYLAHQQPFGLPLDSRKTYTKSDWIMWTAAMAENKADFDALVSPIYKYATETTSRVPLSDWHETTDGKMVGFQARSVVGGYFMKVLRDKMK</sequence>
<feature type="domain" description="Glutaminase A central" evidence="2">
    <location>
        <begin position="462"/>
        <end position="798"/>
    </location>
</feature>
<dbReference type="SUPFAM" id="SSF48208">
    <property type="entry name" value="Six-hairpin glycosidases"/>
    <property type="match status" value="1"/>
</dbReference>
<reference evidence="4 5" key="2">
    <citation type="submission" date="2019-09" db="EMBL/GenBank/DDBJ databases">
        <authorList>
            <person name="Jin C."/>
        </authorList>
    </citation>
    <scope>NUCLEOTIDE SEQUENCE [LARGE SCALE GENOMIC DNA]</scope>
    <source>
        <strain evidence="4 5">BN140078</strain>
    </source>
</reference>
<gene>
    <name evidence="4" type="ORF">F0L74_19835</name>
</gene>
<dbReference type="InterPro" id="IPR032515">
    <property type="entry name" value="DUF4964"/>
</dbReference>
<dbReference type="SUPFAM" id="SSF49785">
    <property type="entry name" value="Galactose-binding domain-like"/>
    <property type="match status" value="1"/>
</dbReference>
<dbReference type="Pfam" id="PF16335">
    <property type="entry name" value="GtaA_6_Hairpin"/>
    <property type="match status" value="1"/>
</dbReference>
<dbReference type="EMBL" id="VUOC01000004">
    <property type="protein sequence ID" value="KAA2240899.1"/>
    <property type="molecule type" value="Genomic_DNA"/>
</dbReference>
<evidence type="ECO:0000259" key="2">
    <source>
        <dbReference type="Pfam" id="PF16335"/>
    </source>
</evidence>
<protein>
    <submittedName>
        <fullName evidence="4">DUF4965 domain-containing protein</fullName>
    </submittedName>
</protein>
<dbReference type="InterPro" id="IPR008979">
    <property type="entry name" value="Galactose-bd-like_sf"/>
</dbReference>
<feature type="domain" description="DUF4964" evidence="1">
    <location>
        <begin position="9"/>
        <end position="65"/>
    </location>
</feature>
<dbReference type="Pfam" id="PF16334">
    <property type="entry name" value="DUF4964"/>
    <property type="match status" value="1"/>
</dbReference>
<comment type="caution">
    <text evidence="4">The sequence shown here is derived from an EMBL/GenBank/DDBJ whole genome shotgun (WGS) entry which is preliminary data.</text>
</comment>